<dbReference type="InterPro" id="IPR043502">
    <property type="entry name" value="DNA/RNA_pol_sf"/>
</dbReference>
<dbReference type="Pfam" id="PF17919">
    <property type="entry name" value="RT_RNaseH_2"/>
    <property type="match status" value="1"/>
</dbReference>
<dbReference type="Gene3D" id="3.10.10.10">
    <property type="entry name" value="HIV Type 1 Reverse Transcriptase, subunit A, domain 1"/>
    <property type="match status" value="1"/>
</dbReference>
<gene>
    <name evidence="14" type="ORF">ABMA27_006766</name>
</gene>
<dbReference type="EMBL" id="JBEUOH010000002">
    <property type="protein sequence ID" value="KAL0901534.1"/>
    <property type="molecule type" value="Genomic_DNA"/>
</dbReference>
<dbReference type="InterPro" id="IPR000477">
    <property type="entry name" value="RT_dom"/>
</dbReference>
<dbReference type="Gene3D" id="3.30.420.10">
    <property type="entry name" value="Ribonuclease H-like superfamily/Ribonuclease H"/>
    <property type="match status" value="1"/>
</dbReference>
<sequence length="1356" mass="154663">MSEDQKPKKITGMSCPQPMCMTGNLAQQWKKWVQSFKFYLRASGMDEENNGRKVALFLHVIGDKGVDVFNTFGKSEDNIKYDELIEMFQNHFAPKANLTYECHNFFTYKQSEKESLDDFACALKLKSQNCELGQLQERLVKIMFICNMHQKYNYIREKLLLEDKLDLDKALEMAKAMLASRSQTDELTAEQSSVLYNKSRSSSRSKSNTRKNSQQQPSKKEVCTKCNQVHRHKCPASSQVCRNCNKVGHFAVCCRSKSKSVKYVKSDNDSRQVQSEKEDLFIGHIQSSKSSSSEWTINLNINKSQINCIIDTGSDVNIMSKSVYDSLNIKKVLSSTDVKIKSYTGNSLEVLGQQNLQCKLQFNGSYMTKQINFIIANVNSPTVLGKITCSEIGLIKRVFCVESTNKQPSESNVSQLSKSCHVISPELIKSQSVQSSQSQSTLPVQSSQSQNVNLSKLIECHNSVFSGLGCLPGECVISTNPEVKPKVDAPRKVPFALHHRLQQELEKMEKMDVIAKVTEPTEWVSSLILVEKKNGQLRVCLDPRNLNQAINRTHYPIPSVDMVRAKVAGAKFYSTLDASSGFWMCKLSEKSSYLTTFNTPFGRYRFKRLPYGVNCAPEYFHRIMTEIFGDIPGVAVYSDDILVSGQSLKDHNERLNMVFNRAKEYNVKFNKEKCSFAKESIKYLGHIFSAVGITADPDKVRAIKEMPSPTCLKDLQRFLGMLNYLSPFIKNMACETEILRQLLKKSIDWQWNANHEATFCRLKQLICQVPVLSHFNVQDPIVLQSDASNCAVGAVLLQNQHPVYYASKTLTESQQKMAQIEKELYSIVFACVKFHQFIYGQTVTVETDHAPLITLFKKPLVEVPTRLQRMMLKIQQYSLNVVYKKGSHMYIADTLSRAALSETSSDELDDDVVVHVNLLIKSLPISPERLQWLIKGTNEDESLQILKKYCKEGWPSSKAQVHKDLHEYWQYRFDLHTENDLIFRSNSIVIPKNLRSDILRIIHSGHLGIERSKAFARGHVFWPFMSTDIKNLVESCHTCLSHRSLNAPEPLLPHDVTLLPWEKVGVDFMDYKSKKFIVVQDYYSNYIELMSVASTNAKTVIVCLKSIFSRHGIPVELFSDNGPPFNSAEFKNFIFEWGIHHNTSSPYIPRSNGLVESAVKICKRFLTKSDESGTDPYLALLQFRNTPRGNLPSPAQLLMSRSLRTQLPTVINNLKPKTVKFQEYFKKKEESKNKMKDYYDRKTKVLPELEEGDKVYFKKMPDTPWTTGTVKSKCDQPRSYTIEGSDGFIGRRNRQHILKPPQTPQMESPEGLQKSPNIRTSPESQTVAPSIEEHTTPVERRTRGGRVIRQPRRLDL</sequence>
<feature type="region of interest" description="Disordered" evidence="11">
    <location>
        <begin position="189"/>
        <end position="222"/>
    </location>
</feature>
<dbReference type="CDD" id="cd09274">
    <property type="entry name" value="RNase_HI_RT_Ty3"/>
    <property type="match status" value="1"/>
</dbReference>
<dbReference type="SUPFAM" id="SSF53098">
    <property type="entry name" value="Ribonuclease H-like"/>
    <property type="match status" value="1"/>
</dbReference>
<proteinExistence type="predicted"/>
<name>A0ABR3IKB8_LOXSC</name>
<dbReference type="CDD" id="cd01647">
    <property type="entry name" value="RT_LTR"/>
    <property type="match status" value="1"/>
</dbReference>
<dbReference type="SUPFAM" id="SSF56672">
    <property type="entry name" value="DNA/RNA polymerases"/>
    <property type="match status" value="1"/>
</dbReference>
<keyword evidence="10" id="KW-0695">RNA-directed DNA polymerase</keyword>
<evidence type="ECO:0000256" key="8">
    <source>
        <dbReference type="ARBA" id="ARBA00022884"/>
    </source>
</evidence>
<evidence type="ECO:0000256" key="3">
    <source>
        <dbReference type="ARBA" id="ARBA00022695"/>
    </source>
</evidence>
<evidence type="ECO:0000256" key="1">
    <source>
        <dbReference type="ARBA" id="ARBA00012493"/>
    </source>
</evidence>
<dbReference type="Proteomes" id="UP001549920">
    <property type="component" value="Unassembled WGS sequence"/>
</dbReference>
<keyword evidence="15" id="KW-1185">Reference proteome</keyword>
<dbReference type="InterPro" id="IPR036397">
    <property type="entry name" value="RNaseH_sf"/>
</dbReference>
<evidence type="ECO:0000256" key="5">
    <source>
        <dbReference type="ARBA" id="ARBA00022759"/>
    </source>
</evidence>
<accession>A0ABR3IKB8</accession>
<dbReference type="InterPro" id="IPR001969">
    <property type="entry name" value="Aspartic_peptidase_AS"/>
</dbReference>
<evidence type="ECO:0000313" key="14">
    <source>
        <dbReference type="EMBL" id="KAL0901534.1"/>
    </source>
</evidence>
<dbReference type="InterPro" id="IPR043128">
    <property type="entry name" value="Rev_trsase/Diguanyl_cyclase"/>
</dbReference>
<feature type="region of interest" description="Disordered" evidence="11">
    <location>
        <begin position="1299"/>
        <end position="1356"/>
    </location>
</feature>
<dbReference type="Gene3D" id="1.10.340.70">
    <property type="match status" value="1"/>
</dbReference>
<keyword evidence="9" id="KW-0229">DNA integration</keyword>
<dbReference type="Gene3D" id="3.30.70.270">
    <property type="match status" value="2"/>
</dbReference>
<evidence type="ECO:0000256" key="10">
    <source>
        <dbReference type="ARBA" id="ARBA00022918"/>
    </source>
</evidence>
<evidence type="ECO:0000256" key="9">
    <source>
        <dbReference type="ARBA" id="ARBA00022908"/>
    </source>
</evidence>
<evidence type="ECO:0000256" key="2">
    <source>
        <dbReference type="ARBA" id="ARBA00022679"/>
    </source>
</evidence>
<dbReference type="Pfam" id="PF00078">
    <property type="entry name" value="RVT_1"/>
    <property type="match status" value="1"/>
</dbReference>
<feature type="domain" description="Reverse transcriptase" evidence="12">
    <location>
        <begin position="511"/>
        <end position="688"/>
    </location>
</feature>
<evidence type="ECO:0000256" key="6">
    <source>
        <dbReference type="ARBA" id="ARBA00022801"/>
    </source>
</evidence>
<evidence type="ECO:0000259" key="12">
    <source>
        <dbReference type="PROSITE" id="PS50878"/>
    </source>
</evidence>
<keyword evidence="7" id="KW-0460">Magnesium</keyword>
<dbReference type="InterPro" id="IPR021109">
    <property type="entry name" value="Peptidase_aspartic_dom_sf"/>
</dbReference>
<protein>
    <recommendedName>
        <fullName evidence="1">RNA-directed DNA polymerase</fullName>
        <ecNumber evidence="1">2.7.7.49</ecNumber>
    </recommendedName>
</protein>
<evidence type="ECO:0000256" key="11">
    <source>
        <dbReference type="SAM" id="MobiDB-lite"/>
    </source>
</evidence>
<feature type="compositionally biased region" description="Basic and acidic residues" evidence="11">
    <location>
        <begin position="1331"/>
        <end position="1342"/>
    </location>
</feature>
<keyword evidence="6" id="KW-0378">Hydrolase</keyword>
<keyword evidence="3" id="KW-0548">Nucleotidyltransferase</keyword>
<dbReference type="InterPro" id="IPR050951">
    <property type="entry name" value="Retrovirus_Pol_polyprotein"/>
</dbReference>
<dbReference type="InterPro" id="IPR001584">
    <property type="entry name" value="Integrase_cat-core"/>
</dbReference>
<feature type="compositionally biased region" description="Polar residues" evidence="11">
    <location>
        <begin position="1314"/>
        <end position="1328"/>
    </location>
</feature>
<comment type="caution">
    <text evidence="14">The sequence shown here is derived from an EMBL/GenBank/DDBJ whole genome shotgun (WGS) entry which is preliminary data.</text>
</comment>
<keyword evidence="4" id="KW-0540">Nuclease</keyword>
<evidence type="ECO:0000313" key="15">
    <source>
        <dbReference type="Proteomes" id="UP001549920"/>
    </source>
</evidence>
<dbReference type="PANTHER" id="PTHR37984">
    <property type="entry name" value="PROTEIN CBG26694"/>
    <property type="match status" value="1"/>
</dbReference>
<feature type="compositionally biased region" description="Basic residues" evidence="11">
    <location>
        <begin position="1343"/>
        <end position="1356"/>
    </location>
</feature>
<dbReference type="InterPro" id="IPR012337">
    <property type="entry name" value="RNaseH-like_sf"/>
</dbReference>
<evidence type="ECO:0000256" key="4">
    <source>
        <dbReference type="ARBA" id="ARBA00022722"/>
    </source>
</evidence>
<reference evidence="14 15" key="1">
    <citation type="submission" date="2024-06" db="EMBL/GenBank/DDBJ databases">
        <title>A chromosome-level genome assembly of beet webworm, Loxostege sticticalis.</title>
        <authorList>
            <person name="Zhang Y."/>
        </authorList>
    </citation>
    <scope>NUCLEOTIDE SEQUENCE [LARGE SCALE GENOMIC DNA]</scope>
    <source>
        <strain evidence="14">AQ026</strain>
        <tissue evidence="14">Whole body</tissue>
    </source>
</reference>
<evidence type="ECO:0000259" key="13">
    <source>
        <dbReference type="PROSITE" id="PS50994"/>
    </source>
</evidence>
<dbReference type="SUPFAM" id="SSF50630">
    <property type="entry name" value="Acid proteases"/>
    <property type="match status" value="1"/>
</dbReference>
<evidence type="ECO:0000256" key="7">
    <source>
        <dbReference type="ARBA" id="ARBA00022842"/>
    </source>
</evidence>
<dbReference type="InterPro" id="IPR041577">
    <property type="entry name" value="RT_RNaseH_2"/>
</dbReference>
<dbReference type="Pfam" id="PF17921">
    <property type="entry name" value="Integrase_H2C2"/>
    <property type="match status" value="1"/>
</dbReference>
<dbReference type="PANTHER" id="PTHR37984:SF8">
    <property type="entry name" value="CCHC-TYPE DOMAIN-CONTAINING PROTEIN"/>
    <property type="match status" value="1"/>
</dbReference>
<dbReference type="Gene3D" id="2.40.70.10">
    <property type="entry name" value="Acid Proteases"/>
    <property type="match status" value="1"/>
</dbReference>
<keyword evidence="8" id="KW-0694">RNA-binding</keyword>
<dbReference type="InterPro" id="IPR041588">
    <property type="entry name" value="Integrase_H2C2"/>
</dbReference>
<organism evidence="14 15">
    <name type="scientific">Loxostege sticticalis</name>
    <name type="common">Beet webworm moth</name>
    <dbReference type="NCBI Taxonomy" id="481309"/>
    <lineage>
        <taxon>Eukaryota</taxon>
        <taxon>Metazoa</taxon>
        <taxon>Ecdysozoa</taxon>
        <taxon>Arthropoda</taxon>
        <taxon>Hexapoda</taxon>
        <taxon>Insecta</taxon>
        <taxon>Pterygota</taxon>
        <taxon>Neoptera</taxon>
        <taxon>Endopterygota</taxon>
        <taxon>Lepidoptera</taxon>
        <taxon>Glossata</taxon>
        <taxon>Ditrysia</taxon>
        <taxon>Pyraloidea</taxon>
        <taxon>Crambidae</taxon>
        <taxon>Pyraustinae</taxon>
        <taxon>Loxostege</taxon>
    </lineage>
</organism>
<dbReference type="PROSITE" id="PS00141">
    <property type="entry name" value="ASP_PROTEASE"/>
    <property type="match status" value="1"/>
</dbReference>
<dbReference type="PROSITE" id="PS50878">
    <property type="entry name" value="RT_POL"/>
    <property type="match status" value="1"/>
</dbReference>
<dbReference type="PROSITE" id="PS50994">
    <property type="entry name" value="INTEGRASE"/>
    <property type="match status" value="1"/>
</dbReference>
<feature type="domain" description="Integrase catalytic" evidence="13">
    <location>
        <begin position="1056"/>
        <end position="1224"/>
    </location>
</feature>
<keyword evidence="2" id="KW-0808">Transferase</keyword>
<keyword evidence="5" id="KW-0255">Endonuclease</keyword>
<dbReference type="Pfam" id="PF00665">
    <property type="entry name" value="rve"/>
    <property type="match status" value="1"/>
</dbReference>
<dbReference type="EC" id="2.7.7.49" evidence="1"/>